<dbReference type="eggNOG" id="COG1396">
    <property type="taxonomic scope" value="Bacteria"/>
</dbReference>
<dbReference type="InterPro" id="IPR001387">
    <property type="entry name" value="Cro/C1-type_HTH"/>
</dbReference>
<dbReference type="EMBL" id="AUSW01000014">
    <property type="protein sequence ID" value="ERL56381.1"/>
    <property type="molecule type" value="Genomic_DNA"/>
</dbReference>
<dbReference type="OrthoDB" id="5772764at2"/>
<dbReference type="InterPro" id="IPR010982">
    <property type="entry name" value="Lambda_DNA-bd_dom_sf"/>
</dbReference>
<sequence length="104" mass="12124">MINNALKKIRLFHNMKQNELSQELNISNSYLSEIENGKKSPSIELLQSYSNYFDLPVSSLLYFSEQLENEGKISKTFRIKSASFILKILDWSTEDERKKTKGEN</sequence>
<dbReference type="PANTHER" id="PTHR46558:SF4">
    <property type="entry name" value="DNA-BIDING PHAGE PROTEIN"/>
    <property type="match status" value="1"/>
</dbReference>
<evidence type="ECO:0000256" key="1">
    <source>
        <dbReference type="ARBA" id="ARBA00023125"/>
    </source>
</evidence>
<dbReference type="GO" id="GO:0003677">
    <property type="term" value="F:DNA binding"/>
    <property type="evidence" value="ECO:0007669"/>
    <property type="project" value="UniProtKB-KW"/>
</dbReference>
<dbReference type="PANTHER" id="PTHR46558">
    <property type="entry name" value="TRACRIPTIONAL REGULATORY PROTEIN-RELATED-RELATED"/>
    <property type="match status" value="1"/>
</dbReference>
<dbReference type="PATRIC" id="fig|1354303.4.peg.648"/>
<keyword evidence="1" id="KW-0238">DNA-binding</keyword>
<protein>
    <submittedName>
        <fullName evidence="3">Putative transcriptional regulator</fullName>
    </submittedName>
</protein>
<gene>
    <name evidence="3" type="ORF">M917_0659</name>
</gene>
<name>U4T8B4_9GAMM</name>
<comment type="caution">
    <text evidence="3">The sequence shown here is derived from an EMBL/GenBank/DDBJ whole genome shotgun (WGS) entry which is preliminary data.</text>
</comment>
<dbReference type="RefSeq" id="WP_021813322.1">
    <property type="nucleotide sequence ID" value="NZ_AUSW01000014.1"/>
</dbReference>
<dbReference type="Pfam" id="PF01381">
    <property type="entry name" value="HTH_3"/>
    <property type="match status" value="1"/>
</dbReference>
<dbReference type="Proteomes" id="UP000016761">
    <property type="component" value="Unassembled WGS sequence"/>
</dbReference>
<dbReference type="CDD" id="cd00093">
    <property type="entry name" value="HTH_XRE"/>
    <property type="match status" value="1"/>
</dbReference>
<dbReference type="Gene3D" id="1.10.260.40">
    <property type="entry name" value="lambda repressor-like DNA-binding domains"/>
    <property type="match status" value="1"/>
</dbReference>
<dbReference type="STRING" id="1354303.M917_0659"/>
<dbReference type="AlphaFoldDB" id="U4T8B4"/>
<feature type="domain" description="HTH cro/C1-type" evidence="2">
    <location>
        <begin position="6"/>
        <end position="60"/>
    </location>
</feature>
<dbReference type="SUPFAM" id="SSF47413">
    <property type="entry name" value="lambda repressor-like DNA-binding domains"/>
    <property type="match status" value="1"/>
</dbReference>
<keyword evidence="4" id="KW-1185">Reference proteome</keyword>
<proteinExistence type="predicted"/>
<dbReference type="SMART" id="SM00530">
    <property type="entry name" value="HTH_XRE"/>
    <property type="match status" value="1"/>
</dbReference>
<organism evidence="3 4">
    <name type="scientific">Psychrobacter aquaticus CMS 56</name>
    <dbReference type="NCBI Taxonomy" id="1354303"/>
    <lineage>
        <taxon>Bacteria</taxon>
        <taxon>Pseudomonadati</taxon>
        <taxon>Pseudomonadota</taxon>
        <taxon>Gammaproteobacteria</taxon>
        <taxon>Moraxellales</taxon>
        <taxon>Moraxellaceae</taxon>
        <taxon>Psychrobacter</taxon>
    </lineage>
</organism>
<accession>U4T8B4</accession>
<evidence type="ECO:0000259" key="2">
    <source>
        <dbReference type="PROSITE" id="PS50943"/>
    </source>
</evidence>
<reference evidence="3 4" key="1">
    <citation type="journal article" date="2013" name="Genome Announc.">
        <title>Draft Genome Sequence of Psychrobacter aquaticus Strain CMS 56T, Isolated from a Cyanobacterial Mat Sample Collected from Water Bodies in the McMurdo Dry Valley Region of Antarctica.</title>
        <authorList>
            <person name="Reddy G.S."/>
            <person name="Ara S."/>
            <person name="Singh A."/>
            <person name="Kumar Pinnaka A."/>
            <person name="Shivaji S."/>
        </authorList>
    </citation>
    <scope>NUCLEOTIDE SEQUENCE [LARGE SCALE GENOMIC DNA]</scope>
    <source>
        <strain evidence="3 4">CMS 56</strain>
    </source>
</reference>
<dbReference type="PROSITE" id="PS50943">
    <property type="entry name" value="HTH_CROC1"/>
    <property type="match status" value="1"/>
</dbReference>
<evidence type="ECO:0000313" key="4">
    <source>
        <dbReference type="Proteomes" id="UP000016761"/>
    </source>
</evidence>
<evidence type="ECO:0000313" key="3">
    <source>
        <dbReference type="EMBL" id="ERL56381.1"/>
    </source>
</evidence>